<evidence type="ECO:0000256" key="6">
    <source>
        <dbReference type="ARBA" id="ARBA00023306"/>
    </source>
</evidence>
<comment type="caution">
    <text evidence="7">The sequence shown here is derived from an EMBL/GenBank/DDBJ whole genome shotgun (WGS) entry which is preliminary data.</text>
</comment>
<evidence type="ECO:0000256" key="1">
    <source>
        <dbReference type="ARBA" id="ARBA00004431"/>
    </source>
</evidence>
<accession>A0A8J3S3F6</accession>
<dbReference type="InterPro" id="IPR006776">
    <property type="entry name" value="SsgB"/>
</dbReference>
<keyword evidence="3" id="KW-0132">Cell division</keyword>
<dbReference type="Gene3D" id="2.30.31.20">
    <property type="entry name" value="Sporulation-specific cell division protein SsgB"/>
    <property type="match status" value="1"/>
</dbReference>
<organism evidence="7 8">
    <name type="scientific">Planobispora rosea</name>
    <dbReference type="NCBI Taxonomy" id="35762"/>
    <lineage>
        <taxon>Bacteria</taxon>
        <taxon>Bacillati</taxon>
        <taxon>Actinomycetota</taxon>
        <taxon>Actinomycetes</taxon>
        <taxon>Streptosporangiales</taxon>
        <taxon>Streptosporangiaceae</taxon>
        <taxon>Planobispora</taxon>
    </lineage>
</organism>
<proteinExistence type="inferred from homology"/>
<gene>
    <name evidence="7" type="ORF">Pro02_48310</name>
</gene>
<dbReference type="EMBL" id="BOOI01000046">
    <property type="protein sequence ID" value="GIH86423.1"/>
    <property type="molecule type" value="Genomic_DNA"/>
</dbReference>
<name>A0A8J3S3F6_PLARO</name>
<evidence type="ECO:0000313" key="8">
    <source>
        <dbReference type="Proteomes" id="UP000655044"/>
    </source>
</evidence>
<evidence type="ECO:0000256" key="4">
    <source>
        <dbReference type="ARBA" id="ARBA00022969"/>
    </source>
</evidence>
<keyword evidence="5" id="KW-0717">Septation</keyword>
<keyword evidence="8" id="KW-1185">Reference proteome</keyword>
<evidence type="ECO:0008006" key="9">
    <source>
        <dbReference type="Google" id="ProtNLM"/>
    </source>
</evidence>
<evidence type="ECO:0000313" key="7">
    <source>
        <dbReference type="EMBL" id="GIH86423.1"/>
    </source>
</evidence>
<evidence type="ECO:0000256" key="3">
    <source>
        <dbReference type="ARBA" id="ARBA00022618"/>
    </source>
</evidence>
<keyword evidence="6" id="KW-0131">Cell cycle</keyword>
<evidence type="ECO:0000256" key="5">
    <source>
        <dbReference type="ARBA" id="ARBA00023210"/>
    </source>
</evidence>
<protein>
    <recommendedName>
        <fullName evidence="9">Sporulation and cell division protein SsgA</fullName>
    </recommendedName>
</protein>
<dbReference type="GO" id="GO:0030435">
    <property type="term" value="P:sporulation resulting in formation of a cellular spore"/>
    <property type="evidence" value="ECO:0007669"/>
    <property type="project" value="UniProtKB-KW"/>
</dbReference>
<dbReference type="InterPro" id="IPR038658">
    <property type="entry name" value="SsgB_sf"/>
</dbReference>
<dbReference type="AlphaFoldDB" id="A0A8J3S3F6"/>
<keyword evidence="4" id="KW-0749">Sporulation</keyword>
<comment type="subcellular location">
    <subcellularLocation>
        <location evidence="1">Cell septum</location>
    </subcellularLocation>
</comment>
<dbReference type="GO" id="GO:0000917">
    <property type="term" value="P:division septum assembly"/>
    <property type="evidence" value="ECO:0007669"/>
    <property type="project" value="UniProtKB-KW"/>
</dbReference>
<dbReference type="Pfam" id="PF04686">
    <property type="entry name" value="SsgA"/>
    <property type="match status" value="1"/>
</dbReference>
<dbReference type="Proteomes" id="UP000655044">
    <property type="component" value="Unassembled WGS sequence"/>
</dbReference>
<evidence type="ECO:0000256" key="2">
    <source>
        <dbReference type="ARBA" id="ARBA00009323"/>
    </source>
</evidence>
<comment type="similarity">
    <text evidence="2">Belongs to the SsgA family.</text>
</comment>
<dbReference type="RefSeq" id="WP_189242996.1">
    <property type="nucleotide sequence ID" value="NZ_BMQP01000026.1"/>
</dbReference>
<sequence length="158" mass="17295">MTAILERLVARSPQGGVYEARAFFDSGDPFAVQLHFRLPSDADDHGGRPEPADPDAAETSWTVWLLARDLLALSLSRHLRALDAPVGDGQISLGPAEDDAYLAVVLYPADPRLRAEVHIRRAELVTFLTRSAHLVAFGAESQYLDFDAMVRALLKESA</sequence>
<dbReference type="GO" id="GO:0030428">
    <property type="term" value="C:cell septum"/>
    <property type="evidence" value="ECO:0007669"/>
    <property type="project" value="UniProtKB-SubCell"/>
</dbReference>
<reference evidence="7" key="1">
    <citation type="submission" date="2021-01" db="EMBL/GenBank/DDBJ databases">
        <title>Whole genome shotgun sequence of Planobispora rosea NBRC 15558.</title>
        <authorList>
            <person name="Komaki H."/>
            <person name="Tamura T."/>
        </authorList>
    </citation>
    <scope>NUCLEOTIDE SEQUENCE</scope>
    <source>
        <strain evidence="7">NBRC 15558</strain>
    </source>
</reference>